<gene>
    <name evidence="1" type="ORF">FG87_31190</name>
</gene>
<protein>
    <recommendedName>
        <fullName evidence="3">Transposase</fullName>
    </recommendedName>
</protein>
<reference evidence="1 2" key="1">
    <citation type="journal article" date="2014" name="Int. J. Syst. Evol. Microbiol.">
        <title>Nocardia vulneris sp. nov., isolated from wounds of human patients in North America.</title>
        <authorList>
            <person name="Lasker B.A."/>
            <person name="Bell M."/>
            <person name="Klenk H.P."/>
            <person name="Sproer C."/>
            <person name="Schumann C."/>
            <person name="Schumann P."/>
            <person name="Brown J.M."/>
        </authorList>
    </citation>
    <scope>NUCLEOTIDE SEQUENCE [LARGE SCALE GENOMIC DNA]</scope>
    <source>
        <strain evidence="1 2">W9851</strain>
    </source>
</reference>
<proteinExistence type="predicted"/>
<comment type="caution">
    <text evidence="1">The sequence shown here is derived from an EMBL/GenBank/DDBJ whole genome shotgun (WGS) entry which is preliminary data.</text>
</comment>
<dbReference type="Proteomes" id="UP000031364">
    <property type="component" value="Unassembled WGS sequence"/>
</dbReference>
<organism evidence="1 2">
    <name type="scientific">Nocardia vulneris</name>
    <dbReference type="NCBI Taxonomy" id="1141657"/>
    <lineage>
        <taxon>Bacteria</taxon>
        <taxon>Bacillati</taxon>
        <taxon>Actinomycetota</taxon>
        <taxon>Actinomycetes</taxon>
        <taxon>Mycobacteriales</taxon>
        <taxon>Nocardiaceae</taxon>
        <taxon>Nocardia</taxon>
    </lineage>
</organism>
<dbReference type="EMBL" id="JNFP01000046">
    <property type="protein sequence ID" value="KIA61364.1"/>
    <property type="molecule type" value="Genomic_DNA"/>
</dbReference>
<evidence type="ECO:0008006" key="3">
    <source>
        <dbReference type="Google" id="ProtNLM"/>
    </source>
</evidence>
<evidence type="ECO:0000313" key="2">
    <source>
        <dbReference type="Proteomes" id="UP000031364"/>
    </source>
</evidence>
<evidence type="ECO:0000313" key="1">
    <source>
        <dbReference type="EMBL" id="KIA61364.1"/>
    </source>
</evidence>
<name>A0ABR4Z894_9NOCA</name>
<sequence length="62" mass="6902">MSVQRDVEDQVDFVPGVSIVIDVAVLDHCDHAEDRGTGAEFFGDFADECGFDWFAWFYVPAG</sequence>
<keyword evidence="2" id="KW-1185">Reference proteome</keyword>
<accession>A0ABR4Z894</accession>